<dbReference type="PANTHER" id="PTHR30472:SF19">
    <property type="entry name" value="PETROBACTIN IMPORT SYSTEM PERMEASE PROTEIN YCLO"/>
    <property type="match status" value="1"/>
</dbReference>
<dbReference type="AlphaFoldDB" id="A0A1M5BLC1"/>
<dbReference type="GO" id="GO:0022857">
    <property type="term" value="F:transmembrane transporter activity"/>
    <property type="evidence" value="ECO:0007669"/>
    <property type="project" value="InterPro"/>
</dbReference>
<keyword evidence="5 8" id="KW-0812">Transmembrane</keyword>
<comment type="similarity">
    <text evidence="2">Belongs to the binding-protein-dependent transport system permease family. FecCD subfamily.</text>
</comment>
<evidence type="ECO:0000256" key="6">
    <source>
        <dbReference type="ARBA" id="ARBA00022989"/>
    </source>
</evidence>
<dbReference type="GO" id="GO:0005886">
    <property type="term" value="C:plasma membrane"/>
    <property type="evidence" value="ECO:0007669"/>
    <property type="project" value="UniProtKB-SubCell"/>
</dbReference>
<evidence type="ECO:0000256" key="4">
    <source>
        <dbReference type="ARBA" id="ARBA00022475"/>
    </source>
</evidence>
<keyword evidence="7 8" id="KW-0472">Membrane</keyword>
<dbReference type="EMBL" id="FQVC01000007">
    <property type="protein sequence ID" value="SHF43383.1"/>
    <property type="molecule type" value="Genomic_DNA"/>
</dbReference>
<feature type="transmembrane region" description="Helical" evidence="8">
    <location>
        <begin position="128"/>
        <end position="147"/>
    </location>
</feature>
<dbReference type="SUPFAM" id="SSF81345">
    <property type="entry name" value="ABC transporter involved in vitamin B12 uptake, BtuC"/>
    <property type="match status" value="1"/>
</dbReference>
<feature type="transmembrane region" description="Helical" evidence="8">
    <location>
        <begin position="244"/>
        <end position="276"/>
    </location>
</feature>
<comment type="subcellular location">
    <subcellularLocation>
        <location evidence="1">Cell membrane</location>
        <topology evidence="1">Multi-pass membrane protein</topology>
    </subcellularLocation>
</comment>
<dbReference type="InterPro" id="IPR037294">
    <property type="entry name" value="ABC_BtuC-like"/>
</dbReference>
<evidence type="ECO:0000256" key="3">
    <source>
        <dbReference type="ARBA" id="ARBA00022448"/>
    </source>
</evidence>
<dbReference type="GO" id="GO:0033214">
    <property type="term" value="P:siderophore-iron import into cell"/>
    <property type="evidence" value="ECO:0007669"/>
    <property type="project" value="TreeGrafter"/>
</dbReference>
<feature type="transmembrane region" description="Helical" evidence="8">
    <location>
        <begin position="288"/>
        <end position="308"/>
    </location>
</feature>
<protein>
    <submittedName>
        <fullName evidence="9">Iron complex transport system permease protein</fullName>
    </submittedName>
</protein>
<accession>A0A1M5BLC1</accession>
<dbReference type="Gene3D" id="1.10.3470.10">
    <property type="entry name" value="ABC transporter involved in vitamin B12 uptake, BtuC"/>
    <property type="match status" value="1"/>
</dbReference>
<evidence type="ECO:0000256" key="7">
    <source>
        <dbReference type="ARBA" id="ARBA00023136"/>
    </source>
</evidence>
<dbReference type="InterPro" id="IPR000522">
    <property type="entry name" value="ABC_transptr_permease_BtuC"/>
</dbReference>
<keyword evidence="4" id="KW-1003">Cell membrane</keyword>
<evidence type="ECO:0000313" key="10">
    <source>
        <dbReference type="Proteomes" id="UP000184533"/>
    </source>
</evidence>
<proteinExistence type="inferred from homology"/>
<dbReference type="Proteomes" id="UP000184533">
    <property type="component" value="Unassembled WGS sequence"/>
</dbReference>
<feature type="transmembrane region" description="Helical" evidence="8">
    <location>
        <begin position="29"/>
        <end position="54"/>
    </location>
</feature>
<keyword evidence="3" id="KW-0813">Transport</keyword>
<name>A0A1M5BLC1_9HYPH</name>
<dbReference type="PANTHER" id="PTHR30472">
    <property type="entry name" value="FERRIC ENTEROBACTIN TRANSPORT SYSTEM PERMEASE PROTEIN"/>
    <property type="match status" value="1"/>
</dbReference>
<sequence length="340" mass="37000">MQPDQSSGIIVASPWYKRFVPSVTLSRPILVLVILGVLALVSIVCFMTLGARGSWSFVLPFRGRKLLSLIVVAYAVAMSTILFQTVTNNRILTPSIMGFDALYILIKTGLVFFLGIGALTTLDTQAQFVVEVLVMVAFSGLLFRWLFLGQERSLHLLVLVGIVFGILFRSVSQLMQRMLDPNAFNVLQDSFFASFSTTDSSLLVISLVIIGAVSVVMVRLMHTYDVLSLGRAQAINLGVNYQRTVVTILVLVSVLVAVSTALVGPITFFGLLVASLAHGLVGSSRHKYILPAAALLAIICLVGGQTVLERVFEFDTALSIIIEFLGGIVFIFLILRRAAR</sequence>
<evidence type="ECO:0000313" key="9">
    <source>
        <dbReference type="EMBL" id="SHF43383.1"/>
    </source>
</evidence>
<evidence type="ECO:0000256" key="2">
    <source>
        <dbReference type="ARBA" id="ARBA00007935"/>
    </source>
</evidence>
<feature type="transmembrane region" description="Helical" evidence="8">
    <location>
        <begin position="101"/>
        <end position="121"/>
    </location>
</feature>
<reference evidence="9 10" key="1">
    <citation type="submission" date="2016-11" db="EMBL/GenBank/DDBJ databases">
        <authorList>
            <person name="Jaros S."/>
            <person name="Januszkiewicz K."/>
            <person name="Wedrychowicz H."/>
        </authorList>
    </citation>
    <scope>NUCLEOTIDE SEQUENCE [LARGE SCALE GENOMIC DNA]</scope>
    <source>
        <strain evidence="9 10">DSM 17137</strain>
    </source>
</reference>
<evidence type="ECO:0000256" key="1">
    <source>
        <dbReference type="ARBA" id="ARBA00004651"/>
    </source>
</evidence>
<gene>
    <name evidence="9" type="ORF">SAMN02745223_02658</name>
</gene>
<evidence type="ECO:0000256" key="8">
    <source>
        <dbReference type="SAM" id="Phobius"/>
    </source>
</evidence>
<feature type="transmembrane region" description="Helical" evidence="8">
    <location>
        <begin position="314"/>
        <end position="335"/>
    </location>
</feature>
<organism evidence="9 10">
    <name type="scientific">Devosia limi DSM 17137</name>
    <dbReference type="NCBI Taxonomy" id="1121477"/>
    <lineage>
        <taxon>Bacteria</taxon>
        <taxon>Pseudomonadati</taxon>
        <taxon>Pseudomonadota</taxon>
        <taxon>Alphaproteobacteria</taxon>
        <taxon>Hyphomicrobiales</taxon>
        <taxon>Devosiaceae</taxon>
        <taxon>Devosia</taxon>
    </lineage>
</organism>
<feature type="transmembrane region" description="Helical" evidence="8">
    <location>
        <begin position="153"/>
        <end position="171"/>
    </location>
</feature>
<dbReference type="OrthoDB" id="9796260at2"/>
<feature type="transmembrane region" description="Helical" evidence="8">
    <location>
        <begin position="66"/>
        <end position="86"/>
    </location>
</feature>
<keyword evidence="6 8" id="KW-1133">Transmembrane helix</keyword>
<feature type="transmembrane region" description="Helical" evidence="8">
    <location>
        <begin position="202"/>
        <end position="224"/>
    </location>
</feature>
<evidence type="ECO:0000256" key="5">
    <source>
        <dbReference type="ARBA" id="ARBA00022692"/>
    </source>
</evidence>
<dbReference type="Pfam" id="PF01032">
    <property type="entry name" value="FecCD"/>
    <property type="match status" value="1"/>
</dbReference>